<dbReference type="GeneID" id="19013180"/>
<organism evidence="6 7">
    <name type="scientific">Bathycoccus prasinos</name>
    <dbReference type="NCBI Taxonomy" id="41875"/>
    <lineage>
        <taxon>Eukaryota</taxon>
        <taxon>Viridiplantae</taxon>
        <taxon>Chlorophyta</taxon>
        <taxon>Mamiellophyceae</taxon>
        <taxon>Mamiellales</taxon>
        <taxon>Bathycoccaceae</taxon>
        <taxon>Bathycoccus</taxon>
    </lineage>
</organism>
<dbReference type="SMART" id="SM00487">
    <property type="entry name" value="DEXDc"/>
    <property type="match status" value="1"/>
</dbReference>
<protein>
    <submittedName>
        <fullName evidence="6">DNA repair and recombination protein RAD54</fullName>
    </submittedName>
</protein>
<dbReference type="OrthoDB" id="413460at2759"/>
<feature type="domain" description="Helicase C-terminal" evidence="5">
    <location>
        <begin position="583"/>
        <end position="741"/>
    </location>
</feature>
<dbReference type="InterPro" id="IPR027417">
    <property type="entry name" value="P-loop_NTPase"/>
</dbReference>
<dbReference type="InterPro" id="IPR050496">
    <property type="entry name" value="SNF2_RAD54_helicase_repair"/>
</dbReference>
<accession>K8EIZ5</accession>
<dbReference type="Proteomes" id="UP000198341">
    <property type="component" value="Chromosome 10"/>
</dbReference>
<dbReference type="InterPro" id="IPR014001">
    <property type="entry name" value="Helicase_ATP-bd"/>
</dbReference>
<dbReference type="AlphaFoldDB" id="K8EIZ5"/>
<feature type="coiled-coil region" evidence="2">
    <location>
        <begin position="116"/>
        <end position="143"/>
    </location>
</feature>
<feature type="compositionally biased region" description="Low complexity" evidence="3">
    <location>
        <begin position="10"/>
        <end position="19"/>
    </location>
</feature>
<dbReference type="GO" id="GO:0007131">
    <property type="term" value="P:reciprocal meiotic recombination"/>
    <property type="evidence" value="ECO:0007669"/>
    <property type="project" value="TreeGrafter"/>
</dbReference>
<dbReference type="Pfam" id="PF00271">
    <property type="entry name" value="Helicase_C"/>
    <property type="match status" value="1"/>
</dbReference>
<dbReference type="CDD" id="cd18793">
    <property type="entry name" value="SF2_C_SNF"/>
    <property type="match status" value="1"/>
</dbReference>
<dbReference type="GO" id="GO:0015616">
    <property type="term" value="F:DNA translocase activity"/>
    <property type="evidence" value="ECO:0007669"/>
    <property type="project" value="TreeGrafter"/>
</dbReference>
<keyword evidence="7" id="KW-1185">Reference proteome</keyword>
<dbReference type="PROSITE" id="PS51192">
    <property type="entry name" value="HELICASE_ATP_BIND_1"/>
    <property type="match status" value="1"/>
</dbReference>
<name>K8EIZ5_9CHLO</name>
<dbReference type="STRING" id="41875.K8EIZ5"/>
<dbReference type="SMART" id="SM00490">
    <property type="entry name" value="HELICc"/>
    <property type="match status" value="1"/>
</dbReference>
<gene>
    <name evidence="6" type="ordered locus">Bathy10g01030</name>
</gene>
<dbReference type="Gene3D" id="1.20.120.850">
    <property type="entry name" value="SWI2/SNF2 ATPases, N-terminal domain"/>
    <property type="match status" value="1"/>
</dbReference>
<dbReference type="KEGG" id="bpg:Bathy10g01030"/>
<feature type="region of interest" description="Disordered" evidence="3">
    <location>
        <begin position="1"/>
        <end position="59"/>
    </location>
</feature>
<evidence type="ECO:0000313" key="6">
    <source>
        <dbReference type="EMBL" id="CCO17991.1"/>
    </source>
</evidence>
<evidence type="ECO:0000256" key="3">
    <source>
        <dbReference type="SAM" id="MobiDB-lite"/>
    </source>
</evidence>
<dbReference type="InterPro" id="IPR049730">
    <property type="entry name" value="SNF2/RAD54-like_C"/>
</dbReference>
<reference evidence="6 7" key="1">
    <citation type="submission" date="2011-10" db="EMBL/GenBank/DDBJ databases">
        <authorList>
            <person name="Genoscope - CEA"/>
        </authorList>
    </citation>
    <scope>NUCLEOTIDE SEQUENCE [LARGE SCALE GENOMIC DNA]</scope>
    <source>
        <strain evidence="6 7">RCC 1105</strain>
    </source>
</reference>
<dbReference type="InterPro" id="IPR000330">
    <property type="entry name" value="SNF2_N"/>
</dbReference>
<dbReference type="Pfam" id="PF00176">
    <property type="entry name" value="SNF2-rel_dom"/>
    <property type="match status" value="1"/>
</dbReference>
<dbReference type="PROSITE" id="PS51194">
    <property type="entry name" value="HELICASE_CTER"/>
    <property type="match status" value="1"/>
</dbReference>
<feature type="domain" description="Helicase ATP-binding" evidence="4">
    <location>
        <begin position="252"/>
        <end position="435"/>
    </location>
</feature>
<dbReference type="GO" id="GO:0016787">
    <property type="term" value="F:hydrolase activity"/>
    <property type="evidence" value="ECO:0007669"/>
    <property type="project" value="UniProtKB-KW"/>
</dbReference>
<dbReference type="GO" id="GO:0005634">
    <property type="term" value="C:nucleus"/>
    <property type="evidence" value="ECO:0007669"/>
    <property type="project" value="TreeGrafter"/>
</dbReference>
<evidence type="ECO:0000259" key="5">
    <source>
        <dbReference type="PROSITE" id="PS51194"/>
    </source>
</evidence>
<dbReference type="InterPro" id="IPR038718">
    <property type="entry name" value="SNF2-like_sf"/>
</dbReference>
<feature type="compositionally biased region" description="Low complexity" evidence="3">
    <location>
        <begin position="40"/>
        <end position="49"/>
    </location>
</feature>
<evidence type="ECO:0000256" key="2">
    <source>
        <dbReference type="SAM" id="Coils"/>
    </source>
</evidence>
<keyword evidence="2" id="KW-0175">Coiled coil</keyword>
<dbReference type="InterPro" id="IPR001650">
    <property type="entry name" value="Helicase_C-like"/>
</dbReference>
<dbReference type="EMBL" id="FO082269">
    <property type="protein sequence ID" value="CCO17991.1"/>
    <property type="molecule type" value="Genomic_DNA"/>
</dbReference>
<dbReference type="GO" id="GO:0005524">
    <property type="term" value="F:ATP binding"/>
    <property type="evidence" value="ECO:0007669"/>
    <property type="project" value="InterPro"/>
</dbReference>
<dbReference type="PANTHER" id="PTHR45629">
    <property type="entry name" value="SNF2/RAD54 FAMILY MEMBER"/>
    <property type="match status" value="1"/>
</dbReference>
<evidence type="ECO:0000259" key="4">
    <source>
        <dbReference type="PROSITE" id="PS51192"/>
    </source>
</evidence>
<sequence>MGGFISPFGNNTTNTNNNNDVQNGERQNQSHHHHLFKKATTIQTLTTTQEDNNNSKKKQQHRYWRCLFAKRKATAVKRKTLKFEDGALRVDVETNDSVLYNEKGEKKAKGKPGTIVEGTECSLQQYEIEIDNEIEEKEFASGMAFANIDVGVLEKDDKEDVDDATTKKKRKTTTAFSNTKTFMAANNTKRVVTANMLKPVYSIDAPNACVLYDGQKPNTIGPIPLVLDPSIARFLRPHQKRGVKFMLESCLNITSETRSGCLLSHDVGLGKTLQVIALIWTMLRQSPRPSYDVHRDIRCSITKAIIAVPATLVGNWKNEFKKWLDLKIEIEAIDGSNTSDAAKKQLLKEWALENQKRRLVLVCSYETLRANAHLLENKAQLLVCDEAHRLKAKDGSKTLDGLKKLNCKMRVLLSGTAVQNNLAEFYSLMDFANPGVLNDYQTFRKVYQLPAERANDTKATEEEKMIGKARAKAIFEKTAIFIDRCAKSDVHIDGLPPKTEYCLFLSLTEAQQKSYKAVCDQVIMKRVDNPLVACGVLQKVCNGIGMLSSSSSSSSNELQLAIQEANKVTTTTDPLETSVKLRVLKKIVDLSQKMNDRVVVVSGWTSTLDIIEKALSSTSPGLRFTRLDGTTPSHKRTQLVTTFNNGHGGSVFLLSRKAGGVGLNLIGANRLVLFDCDWNPANDLQATARIHRDGQMKNTFIYRLLSAFTLEEKIFQRQCQKGALARSMGFACVENATNNKDDDDEDNDPKTFSSDELRKLFKFEYARKTAMKEPCEMAKVESCQSWMNDCRFSGTLNDDVLKQMDEEASGNEDVRFYAKLS</sequence>
<evidence type="ECO:0000313" key="7">
    <source>
        <dbReference type="Proteomes" id="UP000198341"/>
    </source>
</evidence>
<dbReference type="eggNOG" id="KOG0390">
    <property type="taxonomic scope" value="Eukaryota"/>
</dbReference>
<proteinExistence type="predicted"/>
<dbReference type="PANTHER" id="PTHR45629:SF7">
    <property type="entry name" value="DNA EXCISION REPAIR PROTEIN ERCC-6-RELATED"/>
    <property type="match status" value="1"/>
</dbReference>
<dbReference type="SUPFAM" id="SSF52540">
    <property type="entry name" value="P-loop containing nucleoside triphosphate hydrolases"/>
    <property type="match status" value="2"/>
</dbReference>
<dbReference type="GO" id="GO:0000724">
    <property type="term" value="P:double-strand break repair via homologous recombination"/>
    <property type="evidence" value="ECO:0007669"/>
    <property type="project" value="TreeGrafter"/>
</dbReference>
<dbReference type="Gene3D" id="3.40.50.10810">
    <property type="entry name" value="Tandem AAA-ATPase domain"/>
    <property type="match status" value="1"/>
</dbReference>
<keyword evidence="1" id="KW-0378">Hydrolase</keyword>
<dbReference type="RefSeq" id="XP_007510458.1">
    <property type="nucleotide sequence ID" value="XM_007510396.1"/>
</dbReference>
<dbReference type="Gene3D" id="3.40.50.300">
    <property type="entry name" value="P-loop containing nucleotide triphosphate hydrolases"/>
    <property type="match status" value="1"/>
</dbReference>
<evidence type="ECO:0000256" key="1">
    <source>
        <dbReference type="ARBA" id="ARBA00022801"/>
    </source>
</evidence>